<sequence>METRAALAILGEYTAEQWGLVTAAQASAAGVDSVTLYRLKDAGFLAPIRRGVYAATAAPDAQFQDERAVWLALNPSVPAWQRSKLDRDGGVLSHGSAARLHGLGDLTAEVVTVTVPRRRSLRDPSVQVRRRQLTEQDVTLIDGLPTTTPLRTVQDLLDDHSDGSHLATIIRQGVQTGVLEPGGLVANVGAYARRYDIGNRDGERLVDYLLGHIGSSLATLTGRTTSTTRDAIARDQLIEEVLARLRPRSGEHPPPASAPQIDDEQPGSDWSTTGRENT</sequence>
<comment type="caution">
    <text evidence="3">The sequence shown here is derived from an EMBL/GenBank/DDBJ whole genome shotgun (WGS) entry which is preliminary data.</text>
</comment>
<evidence type="ECO:0000313" key="3">
    <source>
        <dbReference type="EMBL" id="GAA1228888.1"/>
    </source>
</evidence>
<evidence type="ECO:0000313" key="4">
    <source>
        <dbReference type="Proteomes" id="UP001500653"/>
    </source>
</evidence>
<dbReference type="InterPro" id="IPR025159">
    <property type="entry name" value="AbiEi_N"/>
</dbReference>
<protein>
    <recommendedName>
        <fullName evidence="2">AbiEi antitoxin N-terminal domain-containing protein</fullName>
    </recommendedName>
</protein>
<evidence type="ECO:0000259" key="2">
    <source>
        <dbReference type="Pfam" id="PF13338"/>
    </source>
</evidence>
<keyword evidence="4" id="KW-1185">Reference proteome</keyword>
<proteinExistence type="predicted"/>
<dbReference type="Proteomes" id="UP001500653">
    <property type="component" value="Unassembled WGS sequence"/>
</dbReference>
<gene>
    <name evidence="3" type="ORF">GCM10009676_09190</name>
</gene>
<organism evidence="3 4">
    <name type="scientific">Prauserella halophila</name>
    <dbReference type="NCBI Taxonomy" id="185641"/>
    <lineage>
        <taxon>Bacteria</taxon>
        <taxon>Bacillati</taxon>
        <taxon>Actinomycetota</taxon>
        <taxon>Actinomycetes</taxon>
        <taxon>Pseudonocardiales</taxon>
        <taxon>Pseudonocardiaceae</taxon>
        <taxon>Prauserella</taxon>
    </lineage>
</organism>
<dbReference type="Pfam" id="PF13338">
    <property type="entry name" value="AbiEi_4"/>
    <property type="match status" value="1"/>
</dbReference>
<dbReference type="EMBL" id="BAAALN010000003">
    <property type="protein sequence ID" value="GAA1228888.1"/>
    <property type="molecule type" value="Genomic_DNA"/>
</dbReference>
<feature type="domain" description="AbiEi antitoxin N-terminal" evidence="2">
    <location>
        <begin position="15"/>
        <end position="55"/>
    </location>
</feature>
<feature type="compositionally biased region" description="Polar residues" evidence="1">
    <location>
        <begin position="268"/>
        <end position="278"/>
    </location>
</feature>
<name>A0ABP4GLD4_9PSEU</name>
<reference evidence="4" key="1">
    <citation type="journal article" date="2019" name="Int. J. Syst. Evol. Microbiol.">
        <title>The Global Catalogue of Microorganisms (GCM) 10K type strain sequencing project: providing services to taxonomists for standard genome sequencing and annotation.</title>
        <authorList>
            <consortium name="The Broad Institute Genomics Platform"/>
            <consortium name="The Broad Institute Genome Sequencing Center for Infectious Disease"/>
            <person name="Wu L."/>
            <person name="Ma J."/>
        </authorList>
    </citation>
    <scope>NUCLEOTIDE SEQUENCE [LARGE SCALE GENOMIC DNA]</scope>
    <source>
        <strain evidence="4">JCM 13023</strain>
    </source>
</reference>
<accession>A0ABP4GLD4</accession>
<evidence type="ECO:0000256" key="1">
    <source>
        <dbReference type="SAM" id="MobiDB-lite"/>
    </source>
</evidence>
<dbReference type="RefSeq" id="WP_253862702.1">
    <property type="nucleotide sequence ID" value="NZ_BAAALN010000003.1"/>
</dbReference>
<feature type="region of interest" description="Disordered" evidence="1">
    <location>
        <begin position="244"/>
        <end position="278"/>
    </location>
</feature>